<dbReference type="InterPro" id="IPR035952">
    <property type="entry name" value="Rhomboid-like_sf"/>
</dbReference>
<dbReference type="RefSeq" id="WP_092530257.1">
    <property type="nucleotide sequence ID" value="NZ_FOWW01000003.1"/>
</dbReference>
<dbReference type="SUPFAM" id="SSF144091">
    <property type="entry name" value="Rhomboid-like"/>
    <property type="match status" value="1"/>
</dbReference>
<keyword evidence="9" id="KW-0645">Protease</keyword>
<sequence>MSQPPFPPPPESAHQQEALPACWWHPNRRTGLRCVRCDRPACPECLREASVGHQCVDCVHAAREQQRAQQVRYRRAGYGARTPAGARASSSVVVTPVLIALNVLVYVFTAVQAQDPMRNTSALYQDGALVPWFVAEYGEWWRLLTGGFLHYGLLHIVMNMFALLILGRDLELLLGKVRFLALYFVSLLGGSVAVQLFGFPLQPTVGASGAIYGLLGAILVAVLRLRLNPTAILMVIGLNLVITFSVPNISWLGHLGGFVVGAVIMVAMLYAPEGNRAALQFGAVALIAVALVGLVFLRDAQLADMVCGFRGNEAVCVPGAR</sequence>
<evidence type="ECO:0000256" key="5">
    <source>
        <dbReference type="ARBA" id="ARBA00022989"/>
    </source>
</evidence>
<feature type="domain" description="Peptidase S54 rhomboid" evidence="8">
    <location>
        <begin position="138"/>
        <end position="269"/>
    </location>
</feature>
<keyword evidence="4" id="KW-0378">Hydrolase</keyword>
<feature type="transmembrane region" description="Helical" evidence="7">
    <location>
        <begin position="179"/>
        <end position="199"/>
    </location>
</feature>
<feature type="transmembrane region" description="Helical" evidence="7">
    <location>
        <begin position="91"/>
        <end position="111"/>
    </location>
</feature>
<dbReference type="Gene3D" id="1.20.1540.10">
    <property type="entry name" value="Rhomboid-like"/>
    <property type="match status" value="1"/>
</dbReference>
<organism evidence="9 10">
    <name type="scientific">Amycolatopsis arida</name>
    <dbReference type="NCBI Taxonomy" id="587909"/>
    <lineage>
        <taxon>Bacteria</taxon>
        <taxon>Bacillati</taxon>
        <taxon>Actinomycetota</taxon>
        <taxon>Actinomycetes</taxon>
        <taxon>Pseudonocardiales</taxon>
        <taxon>Pseudonocardiaceae</taxon>
        <taxon>Amycolatopsis</taxon>
    </lineage>
</organism>
<dbReference type="InterPro" id="IPR050925">
    <property type="entry name" value="Rhomboid_protease_S54"/>
</dbReference>
<dbReference type="AlphaFoldDB" id="A0A1I5TV49"/>
<evidence type="ECO:0000256" key="2">
    <source>
        <dbReference type="ARBA" id="ARBA00009045"/>
    </source>
</evidence>
<feature type="transmembrane region" description="Helical" evidence="7">
    <location>
        <begin position="278"/>
        <end position="297"/>
    </location>
</feature>
<comment type="subcellular location">
    <subcellularLocation>
        <location evidence="1">Membrane</location>
        <topology evidence="1">Multi-pass membrane protein</topology>
    </subcellularLocation>
</comment>
<keyword evidence="5 7" id="KW-1133">Transmembrane helix</keyword>
<evidence type="ECO:0000313" key="10">
    <source>
        <dbReference type="Proteomes" id="UP000198727"/>
    </source>
</evidence>
<dbReference type="PANTHER" id="PTHR43731">
    <property type="entry name" value="RHOMBOID PROTEASE"/>
    <property type="match status" value="1"/>
</dbReference>
<evidence type="ECO:0000259" key="8">
    <source>
        <dbReference type="Pfam" id="PF01694"/>
    </source>
</evidence>
<dbReference type="OrthoDB" id="9807874at2"/>
<keyword evidence="6 7" id="KW-0472">Membrane</keyword>
<feature type="transmembrane region" description="Helical" evidence="7">
    <location>
        <begin position="148"/>
        <end position="167"/>
    </location>
</feature>
<dbReference type="STRING" id="587909.SAMN05421810_103668"/>
<dbReference type="GO" id="GO:0006508">
    <property type="term" value="P:proteolysis"/>
    <property type="evidence" value="ECO:0007669"/>
    <property type="project" value="UniProtKB-KW"/>
</dbReference>
<keyword evidence="3 7" id="KW-0812">Transmembrane</keyword>
<dbReference type="Gene3D" id="3.30.160.60">
    <property type="entry name" value="Classic Zinc Finger"/>
    <property type="match status" value="1"/>
</dbReference>
<evidence type="ECO:0000256" key="3">
    <source>
        <dbReference type="ARBA" id="ARBA00022692"/>
    </source>
</evidence>
<dbReference type="EMBL" id="FOWW01000003">
    <property type="protein sequence ID" value="SFP86878.1"/>
    <property type="molecule type" value="Genomic_DNA"/>
</dbReference>
<evidence type="ECO:0000256" key="6">
    <source>
        <dbReference type="ARBA" id="ARBA00023136"/>
    </source>
</evidence>
<accession>A0A1I5TV49</accession>
<evidence type="ECO:0000313" key="9">
    <source>
        <dbReference type="EMBL" id="SFP86878.1"/>
    </source>
</evidence>
<feature type="transmembrane region" description="Helical" evidence="7">
    <location>
        <begin position="252"/>
        <end position="271"/>
    </location>
</feature>
<dbReference type="Pfam" id="PF01694">
    <property type="entry name" value="Rhomboid"/>
    <property type="match status" value="1"/>
</dbReference>
<evidence type="ECO:0000256" key="7">
    <source>
        <dbReference type="SAM" id="Phobius"/>
    </source>
</evidence>
<protein>
    <submittedName>
        <fullName evidence="9">Membrane associated serine protease, rhomboid family</fullName>
    </submittedName>
</protein>
<dbReference type="Proteomes" id="UP000198727">
    <property type="component" value="Unassembled WGS sequence"/>
</dbReference>
<dbReference type="GO" id="GO:0004252">
    <property type="term" value="F:serine-type endopeptidase activity"/>
    <property type="evidence" value="ECO:0007669"/>
    <property type="project" value="InterPro"/>
</dbReference>
<feature type="transmembrane region" description="Helical" evidence="7">
    <location>
        <begin position="205"/>
        <end position="223"/>
    </location>
</feature>
<reference evidence="10" key="1">
    <citation type="submission" date="2016-10" db="EMBL/GenBank/DDBJ databases">
        <authorList>
            <person name="Varghese N."/>
            <person name="Submissions S."/>
        </authorList>
    </citation>
    <scope>NUCLEOTIDE SEQUENCE [LARGE SCALE GENOMIC DNA]</scope>
    <source>
        <strain evidence="10">CGMCC 4.5579</strain>
    </source>
</reference>
<name>A0A1I5TV49_9PSEU</name>
<evidence type="ECO:0000256" key="4">
    <source>
        <dbReference type="ARBA" id="ARBA00022801"/>
    </source>
</evidence>
<dbReference type="SUPFAM" id="SSF57845">
    <property type="entry name" value="B-box zinc-binding domain"/>
    <property type="match status" value="1"/>
</dbReference>
<proteinExistence type="inferred from homology"/>
<keyword evidence="10" id="KW-1185">Reference proteome</keyword>
<evidence type="ECO:0000256" key="1">
    <source>
        <dbReference type="ARBA" id="ARBA00004141"/>
    </source>
</evidence>
<gene>
    <name evidence="9" type="ORF">SAMN05421810_103668</name>
</gene>
<comment type="similarity">
    <text evidence="2">Belongs to the peptidase S54 family.</text>
</comment>
<dbReference type="PANTHER" id="PTHR43731:SF14">
    <property type="entry name" value="PRESENILIN-ASSOCIATED RHOMBOID-LIKE PROTEIN, MITOCHONDRIAL"/>
    <property type="match status" value="1"/>
</dbReference>
<dbReference type="InterPro" id="IPR022764">
    <property type="entry name" value="Peptidase_S54_rhomboid_dom"/>
</dbReference>
<dbReference type="GO" id="GO:0016020">
    <property type="term" value="C:membrane"/>
    <property type="evidence" value="ECO:0007669"/>
    <property type="project" value="UniProtKB-SubCell"/>
</dbReference>